<reference evidence="1 2" key="2">
    <citation type="submission" date="2009-03" db="EMBL/GenBank/DDBJ databases">
        <title>Draft genome sequence of Roseburia inulinivorans (DSM 16841).</title>
        <authorList>
            <person name="Sudarsanam P."/>
            <person name="Ley R."/>
            <person name="Guruge J."/>
            <person name="Turnbaugh P.J."/>
            <person name="Mahowald M."/>
            <person name="Liep D."/>
            <person name="Gordon J."/>
        </authorList>
    </citation>
    <scope>NUCLEOTIDE SEQUENCE [LARGE SCALE GENOMIC DNA]</scope>
    <source>
        <strain evidence="1 2">DSM 16841</strain>
    </source>
</reference>
<dbReference type="EMBL" id="ACFY01000060">
    <property type="protein sequence ID" value="EEG94574.1"/>
    <property type="molecule type" value="Genomic_DNA"/>
</dbReference>
<name>C0FS88_9FIRM</name>
<dbReference type="AlphaFoldDB" id="C0FS88"/>
<proteinExistence type="predicted"/>
<comment type="caution">
    <text evidence="1">The sequence shown here is derived from an EMBL/GenBank/DDBJ whole genome shotgun (WGS) entry which is preliminary data.</text>
</comment>
<evidence type="ECO:0000313" key="2">
    <source>
        <dbReference type="Proteomes" id="UP000003561"/>
    </source>
</evidence>
<gene>
    <name evidence="1" type="ORF">ROSEINA2194_01604</name>
</gene>
<protein>
    <submittedName>
        <fullName evidence="1">Uncharacterized protein</fullName>
    </submittedName>
</protein>
<dbReference type="Proteomes" id="UP000003561">
    <property type="component" value="Unassembled WGS sequence"/>
</dbReference>
<evidence type="ECO:0000313" key="1">
    <source>
        <dbReference type="EMBL" id="EEG94574.1"/>
    </source>
</evidence>
<accession>C0FS88</accession>
<reference evidence="1 2" key="1">
    <citation type="submission" date="2009-02" db="EMBL/GenBank/DDBJ databases">
        <authorList>
            <person name="Fulton L."/>
            <person name="Clifton S."/>
            <person name="Fulton B."/>
            <person name="Xu J."/>
            <person name="Minx P."/>
            <person name="Pepin K.H."/>
            <person name="Johnson M."/>
            <person name="Bhonagiri V."/>
            <person name="Nash W.E."/>
            <person name="Mardis E.R."/>
            <person name="Wilson R.K."/>
        </authorList>
    </citation>
    <scope>NUCLEOTIDE SEQUENCE [LARGE SCALE GENOMIC DNA]</scope>
    <source>
        <strain evidence="1 2">DSM 16841</strain>
    </source>
</reference>
<sequence>MSRNQRVEMIQRNTAVGCSSIFSMCHLPFLCLIYGAVKW</sequence>
<organism evidence="1 2">
    <name type="scientific">Roseburia inulinivorans DSM 16841</name>
    <dbReference type="NCBI Taxonomy" id="622312"/>
    <lineage>
        <taxon>Bacteria</taxon>
        <taxon>Bacillati</taxon>
        <taxon>Bacillota</taxon>
        <taxon>Clostridia</taxon>
        <taxon>Lachnospirales</taxon>
        <taxon>Lachnospiraceae</taxon>
        <taxon>Roseburia</taxon>
    </lineage>
</organism>